<dbReference type="PATRIC" id="fig|558151.6.peg.3391"/>
<gene>
    <name evidence="1" type="ORF">ACM46_16020</name>
</gene>
<dbReference type="STRING" id="558151.ACM46_16020"/>
<evidence type="ECO:0000313" key="1">
    <source>
        <dbReference type="EMBL" id="KMQ61517.1"/>
    </source>
</evidence>
<sequence>MKKSLIIITGSLLLSGCEQVSKSIKDTFEPQSDTLAQLKNEPVPFTGESPYDAAVEKQIQEVEHLVTTVIERHSQTHIQKDTEGKNTDFLTNEEKLKSAEEALRKLPQYTGKEIKIYSTIHFYNDGRIRTMLQHPVNPEYIDNYEYRNGKWSEPEPEQISVKDHIQDRLIPLERISFTNVAKAASVYQEKIILIEGAKPITSLYISVWNNSVRWFPTSVNGSRERYSIELNQNGSLKKWERE</sequence>
<dbReference type="RefSeq" id="WP_048507685.1">
    <property type="nucleotide sequence ID" value="NZ_LFND01000005.1"/>
</dbReference>
<accession>A0A0J7I582</accession>
<evidence type="ECO:0000313" key="2">
    <source>
        <dbReference type="Proteomes" id="UP000036261"/>
    </source>
</evidence>
<dbReference type="OrthoDB" id="660752at2"/>
<reference evidence="1 2" key="1">
    <citation type="journal article" date="2013" name="Int. J. Syst. Evol. Microbiol.">
        <title>Chryseobacterium angstadtii sp. nov., isolated from a newt tank.</title>
        <authorList>
            <person name="Kirk K.E."/>
            <person name="Hoffman J.A."/>
            <person name="Smith K.A."/>
            <person name="Strahan B.L."/>
            <person name="Failor K.C."/>
            <person name="Krebs J.E."/>
            <person name="Gale A.N."/>
            <person name="Do T.D."/>
            <person name="Sontag T.C."/>
            <person name="Batties A.M."/>
            <person name="Mistiszyn K."/>
            <person name="Newman J.D."/>
        </authorList>
    </citation>
    <scope>NUCLEOTIDE SEQUENCE [LARGE SCALE GENOMIC DNA]</scope>
    <source>
        <strain evidence="1 2">KM</strain>
    </source>
</reference>
<dbReference type="AlphaFoldDB" id="A0A0J7I582"/>
<dbReference type="Proteomes" id="UP000036261">
    <property type="component" value="Unassembled WGS sequence"/>
</dbReference>
<protein>
    <recommendedName>
        <fullName evidence="3">Lipoprotein</fullName>
    </recommendedName>
</protein>
<dbReference type="PROSITE" id="PS51257">
    <property type="entry name" value="PROKAR_LIPOPROTEIN"/>
    <property type="match status" value="1"/>
</dbReference>
<keyword evidence="2" id="KW-1185">Reference proteome</keyword>
<dbReference type="EMBL" id="LFND01000005">
    <property type="protein sequence ID" value="KMQ61517.1"/>
    <property type="molecule type" value="Genomic_DNA"/>
</dbReference>
<evidence type="ECO:0008006" key="3">
    <source>
        <dbReference type="Google" id="ProtNLM"/>
    </source>
</evidence>
<proteinExistence type="predicted"/>
<comment type="caution">
    <text evidence="1">The sequence shown here is derived from an EMBL/GenBank/DDBJ whole genome shotgun (WGS) entry which is preliminary data.</text>
</comment>
<name>A0A0J7I582_9FLAO</name>
<organism evidence="1 2">
    <name type="scientific">Chryseobacterium angstadtii</name>
    <dbReference type="NCBI Taxonomy" id="558151"/>
    <lineage>
        <taxon>Bacteria</taxon>
        <taxon>Pseudomonadati</taxon>
        <taxon>Bacteroidota</taxon>
        <taxon>Flavobacteriia</taxon>
        <taxon>Flavobacteriales</taxon>
        <taxon>Weeksellaceae</taxon>
        <taxon>Chryseobacterium group</taxon>
        <taxon>Chryseobacterium</taxon>
    </lineage>
</organism>